<keyword evidence="5" id="KW-0235">DNA replication</keyword>
<comment type="similarity">
    <text evidence="2 5">Belongs to the ORC1 family.</text>
</comment>
<evidence type="ECO:0000256" key="4">
    <source>
        <dbReference type="ARBA" id="ARBA00023242"/>
    </source>
</evidence>
<keyword evidence="5" id="KW-0547">Nucleotide-binding</keyword>
<sequence>MKRGRDAGQEESVVRALKAGVQALSVSSAISTRDLVCRGEHAQAIQAFLEDTKHHTMQIFGMPGTGKTATVNYALARVAAQQGSKPTAVFLNGFVVQKSADIYFTLHHHLTKARLGAAEQCPANQCAASIEKYFRRGWKGRSPSLCVIVVDEVDKILEKHAKGLFKVVDWLTLPHAHCKLITISNSMDLQLDAKTRSRLGAINQLVFASYGTQELREILLRRVGAIEPRLFAEQAVNQLCTQTASHYGDVRRLLQSASAAICSVLMRYQEGAVDVSSPGGIITLREIHTVVRQIFHDRFVEFITTMRTPVLFIAVAVLGKETEELMKRREMECRIPLERVLAITQQAQKTCMGVTRPITRAAFMEVVELLRHVSLIEVSVGDDRIPVYSAEELLQSTEDVHVALLQPYQMVVDSCRLHEAFGATYGAALHL</sequence>
<dbReference type="SUPFAM" id="SSF52540">
    <property type="entry name" value="P-loop containing nucleoside triphosphate hydrolases"/>
    <property type="match status" value="1"/>
</dbReference>
<dbReference type="InterPro" id="IPR050311">
    <property type="entry name" value="ORC1/CDC6"/>
</dbReference>
<protein>
    <recommendedName>
        <fullName evidence="5">Origin recognition complex subunit 1</fullName>
    </recommendedName>
</protein>
<accession>A0AAW0EX13</accession>
<dbReference type="GO" id="GO:0033314">
    <property type="term" value="P:mitotic DNA replication checkpoint signaling"/>
    <property type="evidence" value="ECO:0007669"/>
    <property type="project" value="TreeGrafter"/>
</dbReference>
<comment type="caution">
    <text evidence="7">The sequence shown here is derived from an EMBL/GenBank/DDBJ whole genome shotgun (WGS) entry which is preliminary data.</text>
</comment>
<reference evidence="7 8" key="1">
    <citation type="journal article" date="2021" name="MBio">
        <title>A New Model Trypanosomatid, Novymonas esmeraldas: Genomic Perception of Its 'Candidatus Pandoraea novymonadis' Endosymbiont.</title>
        <authorList>
            <person name="Zakharova A."/>
            <person name="Saura A."/>
            <person name="Butenko A."/>
            <person name="Podesvova L."/>
            <person name="Warmusova S."/>
            <person name="Kostygov A.Y."/>
            <person name="Nenarokova A."/>
            <person name="Lukes J."/>
            <person name="Opperdoes F.R."/>
            <person name="Yurchenko V."/>
        </authorList>
    </citation>
    <scope>NUCLEOTIDE SEQUENCE [LARGE SCALE GENOMIC DNA]</scope>
    <source>
        <strain evidence="7 8">E262AT.01</strain>
    </source>
</reference>
<dbReference type="PANTHER" id="PTHR10763:SF23">
    <property type="entry name" value="ORIGIN RECOGNITION COMPLEX SUBUNIT 1"/>
    <property type="match status" value="1"/>
</dbReference>
<evidence type="ECO:0000256" key="5">
    <source>
        <dbReference type="RuleBase" id="RU365058"/>
    </source>
</evidence>
<dbReference type="GO" id="GO:0005524">
    <property type="term" value="F:ATP binding"/>
    <property type="evidence" value="ECO:0007669"/>
    <property type="project" value="UniProtKB-KW"/>
</dbReference>
<dbReference type="GO" id="GO:0006270">
    <property type="term" value="P:DNA replication initiation"/>
    <property type="evidence" value="ECO:0007669"/>
    <property type="project" value="TreeGrafter"/>
</dbReference>
<gene>
    <name evidence="7" type="ORF">NESM_000694500</name>
</gene>
<evidence type="ECO:0000313" key="8">
    <source>
        <dbReference type="Proteomes" id="UP001430356"/>
    </source>
</evidence>
<keyword evidence="7" id="KW-0131">Cell cycle</keyword>
<comment type="subunit">
    <text evidence="5">ORC is composed of six subunits.</text>
</comment>
<dbReference type="EMBL" id="JAECZO010000106">
    <property type="protein sequence ID" value="KAK7197459.1"/>
    <property type="molecule type" value="Genomic_DNA"/>
</dbReference>
<dbReference type="Pfam" id="PF00004">
    <property type="entry name" value="AAA"/>
    <property type="match status" value="1"/>
</dbReference>
<dbReference type="PANTHER" id="PTHR10763">
    <property type="entry name" value="CELL DIVISION CONTROL PROTEIN 6-RELATED"/>
    <property type="match status" value="1"/>
</dbReference>
<evidence type="ECO:0000313" key="7">
    <source>
        <dbReference type="EMBL" id="KAK7197459.1"/>
    </source>
</evidence>
<dbReference type="GO" id="GO:0003688">
    <property type="term" value="F:DNA replication origin binding"/>
    <property type="evidence" value="ECO:0007669"/>
    <property type="project" value="TreeGrafter"/>
</dbReference>
<evidence type="ECO:0000256" key="1">
    <source>
        <dbReference type="ARBA" id="ARBA00004123"/>
    </source>
</evidence>
<dbReference type="InterPro" id="IPR003959">
    <property type="entry name" value="ATPase_AAA_core"/>
</dbReference>
<keyword evidence="3 5" id="KW-0238">DNA-binding</keyword>
<evidence type="ECO:0000256" key="2">
    <source>
        <dbReference type="ARBA" id="ARBA00008398"/>
    </source>
</evidence>
<dbReference type="Gene3D" id="1.10.8.60">
    <property type="match status" value="1"/>
</dbReference>
<comment type="subcellular location">
    <subcellularLocation>
        <location evidence="1 5">Nucleus</location>
    </subcellularLocation>
</comment>
<keyword evidence="8" id="KW-1185">Reference proteome</keyword>
<dbReference type="GO" id="GO:0051301">
    <property type="term" value="P:cell division"/>
    <property type="evidence" value="ECO:0007669"/>
    <property type="project" value="UniProtKB-KW"/>
</dbReference>
<proteinExistence type="inferred from homology"/>
<dbReference type="Proteomes" id="UP001430356">
    <property type="component" value="Unassembled WGS sequence"/>
</dbReference>
<dbReference type="GO" id="GO:0005664">
    <property type="term" value="C:nuclear origin of replication recognition complex"/>
    <property type="evidence" value="ECO:0007669"/>
    <property type="project" value="TreeGrafter"/>
</dbReference>
<evidence type="ECO:0000256" key="3">
    <source>
        <dbReference type="ARBA" id="ARBA00023125"/>
    </source>
</evidence>
<feature type="domain" description="ATPase AAA-type core" evidence="6">
    <location>
        <begin position="59"/>
        <end position="200"/>
    </location>
</feature>
<dbReference type="Gene3D" id="3.40.50.300">
    <property type="entry name" value="P-loop containing nucleotide triphosphate hydrolases"/>
    <property type="match status" value="1"/>
</dbReference>
<keyword evidence="5" id="KW-0067">ATP-binding</keyword>
<keyword evidence="7" id="KW-0132">Cell division</keyword>
<dbReference type="AlphaFoldDB" id="A0AAW0EX13"/>
<dbReference type="GO" id="GO:0016887">
    <property type="term" value="F:ATP hydrolysis activity"/>
    <property type="evidence" value="ECO:0007669"/>
    <property type="project" value="InterPro"/>
</dbReference>
<evidence type="ECO:0000259" key="6">
    <source>
        <dbReference type="Pfam" id="PF00004"/>
    </source>
</evidence>
<organism evidence="7 8">
    <name type="scientific">Novymonas esmeraldas</name>
    <dbReference type="NCBI Taxonomy" id="1808958"/>
    <lineage>
        <taxon>Eukaryota</taxon>
        <taxon>Discoba</taxon>
        <taxon>Euglenozoa</taxon>
        <taxon>Kinetoplastea</taxon>
        <taxon>Metakinetoplastina</taxon>
        <taxon>Trypanosomatida</taxon>
        <taxon>Trypanosomatidae</taxon>
        <taxon>Novymonas</taxon>
    </lineage>
</organism>
<dbReference type="InterPro" id="IPR027417">
    <property type="entry name" value="P-loop_NTPase"/>
</dbReference>
<keyword evidence="4 5" id="KW-0539">Nucleus</keyword>
<name>A0AAW0EX13_9TRYP</name>
<comment type="function">
    <text evidence="5">Component of the origin recognition complex (ORC) that binds origins of replication. DNA-binding is ATP-dependent, however specific DNA sequences that define origins of replication have not been identified so far. ORC is required to assemble the pre-replication complex necessary to initiate DNA replication.</text>
</comment>